<dbReference type="InterPro" id="IPR036291">
    <property type="entry name" value="NAD(P)-bd_dom_sf"/>
</dbReference>
<evidence type="ECO:0000259" key="1">
    <source>
        <dbReference type="Pfam" id="PF01408"/>
    </source>
</evidence>
<keyword evidence="3" id="KW-0614">Plasmid</keyword>
<name>A0A3G8YHS5_9DEIO</name>
<dbReference type="OrthoDB" id="9781031at2"/>
<dbReference type="PANTHER" id="PTHR43377:SF2">
    <property type="entry name" value="BINDING ROSSMANN FOLD OXIDOREDUCTASE, PUTATIVE (AFU_ORTHOLOGUE AFUA_4G00560)-RELATED"/>
    <property type="match status" value="1"/>
</dbReference>
<evidence type="ECO:0000259" key="2">
    <source>
        <dbReference type="Pfam" id="PF02894"/>
    </source>
</evidence>
<dbReference type="InterPro" id="IPR004104">
    <property type="entry name" value="Gfo/Idh/MocA-like_OxRdtase_C"/>
</dbReference>
<geneLocation type="plasmid" evidence="3 4">
    <name>unnamed2</name>
</geneLocation>
<organism evidence="3 4">
    <name type="scientific">Deinococcus psychrotolerans</name>
    <dbReference type="NCBI Taxonomy" id="2489213"/>
    <lineage>
        <taxon>Bacteria</taxon>
        <taxon>Thermotogati</taxon>
        <taxon>Deinococcota</taxon>
        <taxon>Deinococci</taxon>
        <taxon>Deinococcales</taxon>
        <taxon>Deinococcaceae</taxon>
        <taxon>Deinococcus</taxon>
    </lineage>
</organism>
<dbReference type="Gene3D" id="3.40.50.720">
    <property type="entry name" value="NAD(P)-binding Rossmann-like Domain"/>
    <property type="match status" value="1"/>
</dbReference>
<dbReference type="InterPro" id="IPR000683">
    <property type="entry name" value="Gfo/Idh/MocA-like_OxRdtase_N"/>
</dbReference>
<dbReference type="Gene3D" id="3.30.360.10">
    <property type="entry name" value="Dihydrodipicolinate Reductase, domain 2"/>
    <property type="match status" value="1"/>
</dbReference>
<gene>
    <name evidence="3" type="ORF">EHF33_17980</name>
</gene>
<sequence>MSGPATQPVTLLILGAGSRGRIYAEYTLGHSEEGIVVAVAEPDARRRADFAKLHNLPPERVFTDWREALKQPKLADVAVITTQDADHVAPVEAAAALGYHLLLEKPMAPDEEGCRRIIAAAEQHGVMLGVCHVLRYTAYTQALKAVLNAGTIGEIVSVEHLEPVGYWHQAHSFVRGHWRNTEQSSPMLLSKACHDLDWLRYVVGLPCQRVSSFGSLKHFRREEQPAGAADRCVDCPPEIENACPYSAKRYYLGQLEAGNTEWPLNVITSDITYEGVTAALRDGPYGRCVYACDNDVVDHQVVNFEFKGGVTASFTMTAFTRARGRETRIFGTKGELYGDSQKIEIYDFLTGETSVLDTDIASDGSILSGHGGGDDGLMAAFLTAIRRNDPGLILSGPQETLESHLMVFAAERARAGGMVVDMDPTVLSVAERRE</sequence>
<dbReference type="PANTHER" id="PTHR43377">
    <property type="entry name" value="BILIVERDIN REDUCTASE A"/>
    <property type="match status" value="1"/>
</dbReference>
<accession>A0A3G8YHS5</accession>
<dbReference type="GO" id="GO:0000166">
    <property type="term" value="F:nucleotide binding"/>
    <property type="evidence" value="ECO:0007669"/>
    <property type="project" value="InterPro"/>
</dbReference>
<dbReference type="EMBL" id="CP034186">
    <property type="protein sequence ID" value="AZI44812.1"/>
    <property type="molecule type" value="Genomic_DNA"/>
</dbReference>
<feature type="domain" description="Gfo/Idh/MocA-like oxidoreductase C-terminal" evidence="2">
    <location>
        <begin position="144"/>
        <end position="420"/>
    </location>
</feature>
<dbReference type="Pfam" id="PF02894">
    <property type="entry name" value="GFO_IDH_MocA_C"/>
    <property type="match status" value="1"/>
</dbReference>
<dbReference type="Proteomes" id="UP000276417">
    <property type="component" value="Plasmid unnamed2"/>
</dbReference>
<dbReference type="AlphaFoldDB" id="A0A3G8YHS5"/>
<evidence type="ECO:0000313" key="4">
    <source>
        <dbReference type="Proteomes" id="UP000276417"/>
    </source>
</evidence>
<dbReference type="SUPFAM" id="SSF51735">
    <property type="entry name" value="NAD(P)-binding Rossmann-fold domains"/>
    <property type="match status" value="1"/>
</dbReference>
<feature type="domain" description="Gfo/Idh/MocA-like oxidoreductase N-terminal" evidence="1">
    <location>
        <begin position="11"/>
        <end position="131"/>
    </location>
</feature>
<proteinExistence type="predicted"/>
<evidence type="ECO:0000313" key="3">
    <source>
        <dbReference type="EMBL" id="AZI44812.1"/>
    </source>
</evidence>
<dbReference type="KEGG" id="dph:EHF33_17980"/>
<dbReference type="RefSeq" id="WP_124874820.1">
    <property type="nucleotide sequence ID" value="NZ_CP034186.1"/>
</dbReference>
<dbReference type="SUPFAM" id="SSF55347">
    <property type="entry name" value="Glyceraldehyde-3-phosphate dehydrogenase-like, C-terminal domain"/>
    <property type="match status" value="1"/>
</dbReference>
<protein>
    <submittedName>
        <fullName evidence="3">Gfo/Idh/MocA family oxidoreductase</fullName>
    </submittedName>
</protein>
<dbReference type="Pfam" id="PF01408">
    <property type="entry name" value="GFO_IDH_MocA"/>
    <property type="match status" value="1"/>
</dbReference>
<keyword evidence="4" id="KW-1185">Reference proteome</keyword>
<dbReference type="InterPro" id="IPR051450">
    <property type="entry name" value="Gfo/Idh/MocA_Oxidoreductases"/>
</dbReference>
<reference evidence="3 4" key="1">
    <citation type="submission" date="2018-11" db="EMBL/GenBank/DDBJ databases">
        <title>Deinococcus shelandsis sp. nov., isolated from South Shetland Islands soil of Antarctica.</title>
        <authorList>
            <person name="Tian J."/>
        </authorList>
    </citation>
    <scope>NUCLEOTIDE SEQUENCE [LARGE SCALE GENOMIC DNA]</scope>
    <source>
        <strain evidence="3 4">S14-83T</strain>
        <plasmid evidence="3 4">unnamed2</plasmid>
    </source>
</reference>